<dbReference type="Pfam" id="PF12906">
    <property type="entry name" value="RINGv"/>
    <property type="match status" value="1"/>
</dbReference>
<proteinExistence type="predicted"/>
<evidence type="ECO:0000256" key="2">
    <source>
        <dbReference type="ARBA" id="ARBA00022692"/>
    </source>
</evidence>
<evidence type="ECO:0000256" key="7">
    <source>
        <dbReference type="ARBA" id="ARBA00023136"/>
    </source>
</evidence>
<dbReference type="SMART" id="SM00744">
    <property type="entry name" value="RINGv"/>
    <property type="match status" value="1"/>
</dbReference>
<comment type="subcellular location">
    <subcellularLocation>
        <location evidence="1">Membrane</location>
        <topology evidence="1">Multi-pass membrane protein</topology>
    </subcellularLocation>
</comment>
<dbReference type="EMBL" id="KV454291">
    <property type="protein sequence ID" value="ODQ74958.1"/>
    <property type="molecule type" value="Genomic_DNA"/>
</dbReference>
<keyword evidence="2" id="KW-0812">Transmembrane</keyword>
<name>A0A1E3QBL6_LIPST</name>
<sequence>MSEVVPPQQPDLRTCWICLGTSNDPPPGGTTSNWRHPCKCNLTAHESCLLDWITSSKDSMPCPQCGTMIRVIQSQSLSLRLRRGLERLATRTANSAFILAIVAGATSATYTALYVHGMASVFCVCSLEDSLKVMGWSRESGSLEEVVYSKLLAYHNRKITLPKAVDGIFSGWWLHRPSLVAAIPLMLVMSRRNSVPANAAVNTALAISLRRKVSPGLNIADTIIYAFPVLRILHGALYRRYIIPQRLKWEREAQTTSSALFEPEPLDEVLPQPLEDAEGPQQIQVDGEMQPNLVVELNGNLRRGNLGVIVNNQNITSNFIGALVYPALSGLMGDLLAKVFPKLSKRIQDRLVRSLIGGCLVVLLKDVFDTYCSYVLSKQAKTRRILDYPGSRTS</sequence>
<organism evidence="9 10">
    <name type="scientific">Lipomyces starkeyi NRRL Y-11557</name>
    <dbReference type="NCBI Taxonomy" id="675824"/>
    <lineage>
        <taxon>Eukaryota</taxon>
        <taxon>Fungi</taxon>
        <taxon>Dikarya</taxon>
        <taxon>Ascomycota</taxon>
        <taxon>Saccharomycotina</taxon>
        <taxon>Lipomycetes</taxon>
        <taxon>Lipomycetales</taxon>
        <taxon>Lipomycetaceae</taxon>
        <taxon>Lipomyces</taxon>
    </lineage>
</organism>
<evidence type="ECO:0000259" key="8">
    <source>
        <dbReference type="PROSITE" id="PS51292"/>
    </source>
</evidence>
<dbReference type="InterPro" id="IPR011016">
    <property type="entry name" value="Znf_RING-CH"/>
</dbReference>
<dbReference type="SUPFAM" id="SSF57850">
    <property type="entry name" value="RING/U-box"/>
    <property type="match status" value="1"/>
</dbReference>
<evidence type="ECO:0000256" key="3">
    <source>
        <dbReference type="ARBA" id="ARBA00022723"/>
    </source>
</evidence>
<feature type="domain" description="RING-CH-type" evidence="8">
    <location>
        <begin position="7"/>
        <end position="72"/>
    </location>
</feature>
<dbReference type="OrthoDB" id="5817083at2759"/>
<evidence type="ECO:0000256" key="4">
    <source>
        <dbReference type="ARBA" id="ARBA00022771"/>
    </source>
</evidence>
<evidence type="ECO:0000256" key="1">
    <source>
        <dbReference type="ARBA" id="ARBA00004141"/>
    </source>
</evidence>
<dbReference type="AlphaFoldDB" id="A0A1E3QBL6"/>
<evidence type="ECO:0000313" key="10">
    <source>
        <dbReference type="Proteomes" id="UP000094385"/>
    </source>
</evidence>
<evidence type="ECO:0000313" key="9">
    <source>
        <dbReference type="EMBL" id="ODQ74958.1"/>
    </source>
</evidence>
<dbReference type="GO" id="GO:0016020">
    <property type="term" value="C:membrane"/>
    <property type="evidence" value="ECO:0007669"/>
    <property type="project" value="UniProtKB-SubCell"/>
</dbReference>
<keyword evidence="6" id="KW-1133">Transmembrane helix</keyword>
<reference evidence="9 10" key="1">
    <citation type="journal article" date="2016" name="Proc. Natl. Acad. Sci. U.S.A.">
        <title>Comparative genomics of biotechnologically important yeasts.</title>
        <authorList>
            <person name="Riley R."/>
            <person name="Haridas S."/>
            <person name="Wolfe K.H."/>
            <person name="Lopes M.R."/>
            <person name="Hittinger C.T."/>
            <person name="Goeker M."/>
            <person name="Salamov A.A."/>
            <person name="Wisecaver J.H."/>
            <person name="Long T.M."/>
            <person name="Calvey C.H."/>
            <person name="Aerts A.L."/>
            <person name="Barry K.W."/>
            <person name="Choi C."/>
            <person name="Clum A."/>
            <person name="Coughlan A.Y."/>
            <person name="Deshpande S."/>
            <person name="Douglass A.P."/>
            <person name="Hanson S.J."/>
            <person name="Klenk H.-P."/>
            <person name="LaButti K.M."/>
            <person name="Lapidus A."/>
            <person name="Lindquist E.A."/>
            <person name="Lipzen A.M."/>
            <person name="Meier-Kolthoff J.P."/>
            <person name="Ohm R.A."/>
            <person name="Otillar R.P."/>
            <person name="Pangilinan J.L."/>
            <person name="Peng Y."/>
            <person name="Rokas A."/>
            <person name="Rosa C.A."/>
            <person name="Scheuner C."/>
            <person name="Sibirny A.A."/>
            <person name="Slot J.C."/>
            <person name="Stielow J.B."/>
            <person name="Sun H."/>
            <person name="Kurtzman C.P."/>
            <person name="Blackwell M."/>
            <person name="Grigoriev I.V."/>
            <person name="Jeffries T.W."/>
        </authorList>
    </citation>
    <scope>NUCLEOTIDE SEQUENCE [LARGE SCALE GENOMIC DNA]</scope>
    <source>
        <strain evidence="9 10">NRRL Y-11557</strain>
    </source>
</reference>
<gene>
    <name evidence="9" type="ORF">LIPSTDRAFT_234551</name>
</gene>
<protein>
    <recommendedName>
        <fullName evidence="8">RING-CH-type domain-containing protein</fullName>
    </recommendedName>
</protein>
<dbReference type="Gene3D" id="3.30.40.10">
    <property type="entry name" value="Zinc/RING finger domain, C3HC4 (zinc finger)"/>
    <property type="match status" value="1"/>
</dbReference>
<dbReference type="PROSITE" id="PS51292">
    <property type="entry name" value="ZF_RING_CH"/>
    <property type="match status" value="1"/>
</dbReference>
<dbReference type="STRING" id="675824.A0A1E3QBL6"/>
<dbReference type="GO" id="GO:0008270">
    <property type="term" value="F:zinc ion binding"/>
    <property type="evidence" value="ECO:0007669"/>
    <property type="project" value="UniProtKB-KW"/>
</dbReference>
<keyword evidence="10" id="KW-1185">Reference proteome</keyword>
<accession>A0A1E3QBL6</accession>
<dbReference type="PANTHER" id="PTHR46283">
    <property type="entry name" value="E3 UBIQUITIN-PROTEIN LIGASE MARCH5"/>
    <property type="match status" value="1"/>
</dbReference>
<keyword evidence="7" id="KW-0472">Membrane</keyword>
<keyword evidence="5" id="KW-0862">Zinc</keyword>
<keyword evidence="4" id="KW-0863">Zinc-finger</keyword>
<dbReference type="InterPro" id="IPR013083">
    <property type="entry name" value="Znf_RING/FYVE/PHD"/>
</dbReference>
<evidence type="ECO:0000256" key="6">
    <source>
        <dbReference type="ARBA" id="ARBA00022989"/>
    </source>
</evidence>
<dbReference type="Proteomes" id="UP000094385">
    <property type="component" value="Unassembled WGS sequence"/>
</dbReference>
<evidence type="ECO:0000256" key="5">
    <source>
        <dbReference type="ARBA" id="ARBA00022833"/>
    </source>
</evidence>
<keyword evidence="3" id="KW-0479">Metal-binding</keyword>